<sequence>MKQKKGKPSPKIISLSQKNSSTGLEELRQSHSVLQALIALVPAGIRSEFVELLQSLAEDGKSPESSDSERRRALQIVEEICRQEPPVGQTARYELERRAGDRRRGDRRQPNNFGRPWTLEQLQTLETLANQNTPIRRIALRLGRTSTAIQSKAREIDLPLKLIS</sequence>
<gene>
    <name evidence="2" type="ORF">SAMN05216387_10812</name>
</gene>
<dbReference type="EMBL" id="FOBH01000008">
    <property type="protein sequence ID" value="SEL29238.1"/>
    <property type="molecule type" value="Genomic_DNA"/>
</dbReference>
<evidence type="ECO:0000313" key="3">
    <source>
        <dbReference type="Proteomes" id="UP000198620"/>
    </source>
</evidence>
<keyword evidence="3" id="KW-1185">Reference proteome</keyword>
<feature type="compositionally biased region" description="Polar residues" evidence="1">
    <location>
        <begin position="14"/>
        <end position="23"/>
    </location>
</feature>
<dbReference type="OrthoDB" id="8565538at2"/>
<proteinExistence type="predicted"/>
<name>A0A1H7P1P1_9PROT</name>
<organism evidence="2 3">
    <name type="scientific">Nitrosovibrio tenuis</name>
    <dbReference type="NCBI Taxonomy" id="1233"/>
    <lineage>
        <taxon>Bacteria</taxon>
        <taxon>Pseudomonadati</taxon>
        <taxon>Pseudomonadota</taxon>
        <taxon>Betaproteobacteria</taxon>
        <taxon>Nitrosomonadales</taxon>
        <taxon>Nitrosomonadaceae</taxon>
        <taxon>Nitrosovibrio</taxon>
    </lineage>
</organism>
<feature type="region of interest" description="Disordered" evidence="1">
    <location>
        <begin position="1"/>
        <end position="25"/>
    </location>
</feature>
<evidence type="ECO:0000256" key="1">
    <source>
        <dbReference type="SAM" id="MobiDB-lite"/>
    </source>
</evidence>
<evidence type="ECO:0000313" key="2">
    <source>
        <dbReference type="EMBL" id="SEL29238.1"/>
    </source>
</evidence>
<dbReference type="RefSeq" id="WP_090828942.1">
    <property type="nucleotide sequence ID" value="NZ_FOBH01000008.1"/>
</dbReference>
<feature type="compositionally biased region" description="Basic and acidic residues" evidence="1">
    <location>
        <begin position="93"/>
        <end position="109"/>
    </location>
</feature>
<reference evidence="2 3" key="1">
    <citation type="submission" date="2016-10" db="EMBL/GenBank/DDBJ databases">
        <authorList>
            <person name="de Groot N.N."/>
        </authorList>
    </citation>
    <scope>NUCLEOTIDE SEQUENCE [LARGE SCALE GENOMIC DNA]</scope>
    <source>
        <strain evidence="2 3">Nv1</strain>
    </source>
</reference>
<feature type="region of interest" description="Disordered" evidence="1">
    <location>
        <begin position="88"/>
        <end position="116"/>
    </location>
</feature>
<dbReference type="AlphaFoldDB" id="A0A1H7P1P1"/>
<dbReference type="Proteomes" id="UP000198620">
    <property type="component" value="Unassembled WGS sequence"/>
</dbReference>
<protein>
    <submittedName>
        <fullName evidence="2">Uncharacterized protein</fullName>
    </submittedName>
</protein>
<accession>A0A1H7P1P1</accession>